<dbReference type="GeneTree" id="ENSGT00410000025793"/>
<comment type="similarity">
    <text evidence="1">Belongs to the NUT family.</text>
</comment>
<reference evidence="5" key="1">
    <citation type="journal article" date="2011" name="Nature">
        <title>A high-resolution map of human evolutionary constraint using 29 mammals.</title>
        <authorList>
            <person name="Lindblad-Toh K."/>
            <person name="Garber M."/>
            <person name="Zuk O."/>
            <person name="Lin M.F."/>
            <person name="Parker B.J."/>
            <person name="Washietl S."/>
            <person name="Kheradpour P."/>
            <person name="Ernst J."/>
            <person name="Jordan G."/>
            <person name="Mauceli E."/>
            <person name="Ward L.D."/>
            <person name="Lowe C.B."/>
            <person name="Holloway A.K."/>
            <person name="Clamp M."/>
            <person name="Gnerre S."/>
            <person name="Alfoldi J."/>
            <person name="Beal K."/>
            <person name="Chang J."/>
            <person name="Clawson H."/>
            <person name="Cuff J."/>
            <person name="Di Palma F."/>
            <person name="Fitzgerald S."/>
            <person name="Flicek P."/>
            <person name="Guttman M."/>
            <person name="Hubisz M.J."/>
            <person name="Jaffe D.B."/>
            <person name="Jungreis I."/>
            <person name="Kent W.J."/>
            <person name="Kostka D."/>
            <person name="Lara M."/>
            <person name="Martins A.L."/>
            <person name="Massingham T."/>
            <person name="Moltke I."/>
            <person name="Raney B.J."/>
            <person name="Rasmussen M.D."/>
            <person name="Robinson J."/>
            <person name="Stark A."/>
            <person name="Vilella A.J."/>
            <person name="Wen J."/>
            <person name="Xie X."/>
            <person name="Zody M.C."/>
            <person name="Baldwin J."/>
            <person name="Bloom T."/>
            <person name="Chin C.W."/>
            <person name="Heiman D."/>
            <person name="Nicol R."/>
            <person name="Nusbaum C."/>
            <person name="Young S."/>
            <person name="Wilkinson J."/>
            <person name="Worley K.C."/>
            <person name="Kovar C.L."/>
            <person name="Muzny D.M."/>
            <person name="Gibbs R.A."/>
            <person name="Cree A."/>
            <person name="Dihn H.H."/>
            <person name="Fowler G."/>
            <person name="Jhangiani S."/>
            <person name="Joshi V."/>
            <person name="Lee S."/>
            <person name="Lewis L.R."/>
            <person name="Nazareth L.V."/>
            <person name="Okwuonu G."/>
            <person name="Santibanez J."/>
            <person name="Warren W.C."/>
            <person name="Mardis E.R."/>
            <person name="Weinstock G.M."/>
            <person name="Wilson R.K."/>
            <person name="Delehaunty K."/>
            <person name="Dooling D."/>
            <person name="Fronik C."/>
            <person name="Fulton L."/>
            <person name="Fulton B."/>
            <person name="Graves T."/>
            <person name="Minx P."/>
            <person name="Sodergren E."/>
            <person name="Birney E."/>
            <person name="Margulies E.H."/>
            <person name="Herrero J."/>
            <person name="Green E.D."/>
            <person name="Haussler D."/>
            <person name="Siepel A."/>
            <person name="Goldman N."/>
            <person name="Pollard K.S."/>
            <person name="Pedersen J.S."/>
            <person name="Lander E.S."/>
            <person name="Kellis M."/>
        </authorList>
    </citation>
    <scope>NUCLEOTIDE SEQUENCE [LARGE SCALE GENOMIC DNA]</scope>
    <source>
        <strain evidence="5">2N</strain>
    </source>
</reference>
<dbReference type="Ensembl" id="ENSCPOT00000008029.3">
    <property type="protein sequence ID" value="ENSCPOP00000007158.3"/>
    <property type="gene ID" value="ENSCPOG00000007954.4"/>
</dbReference>
<dbReference type="KEGG" id="cpoc:100724038"/>
<dbReference type="AlphaFoldDB" id="H0VB90"/>
<dbReference type="Bgee" id="ENSCPOG00000007954">
    <property type="expression patterns" value="Expressed in testis"/>
</dbReference>
<feature type="domain" description="Nuclear Testis protein N-terminal" evidence="3">
    <location>
        <begin position="896"/>
        <end position="1112"/>
    </location>
</feature>
<dbReference type="eggNOG" id="ENOG502RSZ6">
    <property type="taxonomic scope" value="Eukaryota"/>
</dbReference>
<feature type="compositionally biased region" description="Low complexity" evidence="2">
    <location>
        <begin position="1085"/>
        <end position="1095"/>
    </location>
</feature>
<dbReference type="VEuPathDB" id="HostDB:ENSCPOG00000007954"/>
<reference evidence="4" key="2">
    <citation type="submission" date="2025-08" db="UniProtKB">
        <authorList>
            <consortium name="Ensembl"/>
        </authorList>
    </citation>
    <scope>IDENTIFICATION</scope>
    <source>
        <strain evidence="4">2N</strain>
    </source>
</reference>
<feature type="compositionally biased region" description="Basic residues" evidence="2">
    <location>
        <begin position="1096"/>
        <end position="1115"/>
    </location>
</feature>
<proteinExistence type="inferred from homology"/>
<sequence>MASDRVASPLLGLDGGLIAGAAPAPFTTLPFSLLSPEAPDQPARELPAQPAVPPAFSPGDPLVLSAFPSPLLATGDGDPGPSGLGACKVIVKVKTEAGPTEPFQTQNFTVTQPAFSWLTSGATCAGLEGPAPQYVSTSNVNTIPPASTVSVSQEGPSDLFPQAPPPTAQLASIVFPEKAWLGPQGATGQPSVGELAYAPKGVYENFRRWQYYRALVQRYLSQNPDAEALCCFLIPVLRSLARLKPAMPLVDGLQRAVQEWDRTSNYDRMVFCEMAEKFMEFEVEELQIQKTQLMNNSQGLSPAAPLKPDPSGLLAPEVCQQPVYILKKAGPKTRAPRHRQRKAQKPQVPQAPKEIPPEAVEEYINIMEGLVGGHVASGESDGEDEEKKQEHEELYPDLSLLSYMEELCSEEAFVAKVEAVIHPQFLADLLSPERERNPLALIEELEQEEGLTFAQLIQKRLVALEEEDAEGPPGCSEAQLDSSPSVSDDEDGGCGWPQPSSGPQGAGATIGLEKAASLGKQARETHSRQGHALDGPWGVCRDGNVLSSSSSWDLQEEMVAPQEIQGSLCMEMMGSGEVVSELSQYQDSLLECARSPAHYLVADGAPEALPLCWQESPQLKTAAPRLDAELAEPASLQGQGLGKPDLGWQVGHEAEEFGVLPQRMEPLVVAQKGSAEAMWGVERSLSMVHSYDQNPSPGTAGDRDRASLSPGLWLSSEMDAVGLPLPLEIEDVIESFQDGKFLTEHQALGSTNTLSLGSGETTVPGDLGNSVVACGSTDVPAALAKRNYCSLEGPLRANSPAFGCKGNREQSLEVIQDPNNVWVGGCSLLLEGSTGASVSTLGSSEENLLPTCQGSLLILGTQDDSFLEASQDTGNRGNPFSFPLETTEQVNILDVRDDYGLQLGVIDDTCPPMLAYDPQEGREDNSLSKPNHLVPIQGNQVSYTLGAPKATSHQGFGSTSSRWGTKDALILRESSRKSKTHSSADGAKRRHKAEEEGEDEQLSNFTYLLASKLSLSPRGLPLGPHCALGGGGIQRAPNTSADARGLCQPPHAATKSGKQVLARGSASAEKTSQAGHLGVSGEKPVVQGVVSSSQSYKRRRDTSVASRRKKRRRSQ</sequence>
<dbReference type="InterPro" id="IPR024310">
    <property type="entry name" value="NUT"/>
</dbReference>
<dbReference type="Proteomes" id="UP000005447">
    <property type="component" value="Unassembled WGS sequence"/>
</dbReference>
<feature type="region of interest" description="Disordered" evidence="2">
    <location>
        <begin position="972"/>
        <end position="1001"/>
    </location>
</feature>
<evidence type="ECO:0000256" key="2">
    <source>
        <dbReference type="SAM" id="MobiDB-lite"/>
    </source>
</evidence>
<protein>
    <submittedName>
        <fullName evidence="4">NUT midline carcinoma family member 1</fullName>
    </submittedName>
</protein>
<evidence type="ECO:0000313" key="4">
    <source>
        <dbReference type="Ensembl" id="ENSCPOP00000007158.3"/>
    </source>
</evidence>
<dbReference type="HOGENOM" id="CLU_009264_0_0_1"/>
<dbReference type="InParanoid" id="H0VB90"/>
<dbReference type="STRING" id="10141.ENSCPOP00000007158"/>
<dbReference type="PANTHER" id="PTHR22879">
    <property type="entry name" value="NUT FAMILY MEMBER 1"/>
    <property type="match status" value="1"/>
</dbReference>
<dbReference type="PANTHER" id="PTHR22879:SF13">
    <property type="entry name" value="NUT FAMILY MEMBER 1"/>
    <property type="match status" value="1"/>
</dbReference>
<evidence type="ECO:0000256" key="1">
    <source>
        <dbReference type="ARBA" id="ARBA00010586"/>
    </source>
</evidence>
<dbReference type="OrthoDB" id="9836538at2759"/>
<name>H0VB90_CAVPO</name>
<keyword evidence="5" id="KW-1185">Reference proteome</keyword>
<dbReference type="EMBL" id="AAKN02015727">
    <property type="status" value="NOT_ANNOTATED_CDS"/>
    <property type="molecule type" value="Genomic_DNA"/>
</dbReference>
<feature type="domain" description="Nuclear Testis protein N-terminal" evidence="3">
    <location>
        <begin position="19"/>
        <end position="492"/>
    </location>
</feature>
<dbReference type="InterPro" id="IPR024309">
    <property type="entry name" value="NUT_N"/>
</dbReference>
<evidence type="ECO:0000259" key="3">
    <source>
        <dbReference type="Pfam" id="PF12881"/>
    </source>
</evidence>
<dbReference type="CTD" id="256646"/>
<dbReference type="RefSeq" id="XP_003475459.1">
    <property type="nucleotide sequence ID" value="XM_003475411.2"/>
</dbReference>
<feature type="region of interest" description="Disordered" evidence="2">
    <location>
        <begin position="465"/>
        <end position="508"/>
    </location>
</feature>
<feature type="region of interest" description="Disordered" evidence="2">
    <location>
        <begin position="35"/>
        <end position="59"/>
    </location>
</feature>
<evidence type="ECO:0000313" key="5">
    <source>
        <dbReference type="Proteomes" id="UP000005447"/>
    </source>
</evidence>
<dbReference type="FunCoup" id="H0VB90">
    <property type="interactions" value="16"/>
</dbReference>
<accession>H0VB90</accession>
<reference evidence="4" key="3">
    <citation type="submission" date="2025-09" db="UniProtKB">
        <authorList>
            <consortium name="Ensembl"/>
        </authorList>
    </citation>
    <scope>IDENTIFICATION</scope>
    <source>
        <strain evidence="4">2N</strain>
    </source>
</reference>
<feature type="region of interest" description="Disordered" evidence="2">
    <location>
        <begin position="1037"/>
        <end position="1115"/>
    </location>
</feature>
<dbReference type="GeneID" id="100724038"/>
<feature type="region of interest" description="Disordered" evidence="2">
    <location>
        <begin position="330"/>
        <end position="354"/>
    </location>
</feature>
<dbReference type="OMA" id="PGPDCLI"/>
<feature type="compositionally biased region" description="Basic residues" evidence="2">
    <location>
        <begin position="330"/>
        <end position="344"/>
    </location>
</feature>
<organism evidence="4 5">
    <name type="scientific">Cavia porcellus</name>
    <name type="common">Guinea pig</name>
    <dbReference type="NCBI Taxonomy" id="10141"/>
    <lineage>
        <taxon>Eukaryota</taxon>
        <taxon>Metazoa</taxon>
        <taxon>Chordata</taxon>
        <taxon>Craniata</taxon>
        <taxon>Vertebrata</taxon>
        <taxon>Euteleostomi</taxon>
        <taxon>Mammalia</taxon>
        <taxon>Eutheria</taxon>
        <taxon>Euarchontoglires</taxon>
        <taxon>Glires</taxon>
        <taxon>Rodentia</taxon>
        <taxon>Hystricomorpha</taxon>
        <taxon>Caviidae</taxon>
        <taxon>Cavia</taxon>
    </lineage>
</organism>
<dbReference type="Pfam" id="PF12881">
    <property type="entry name" value="NUT"/>
    <property type="match status" value="2"/>
</dbReference>
<gene>
    <name evidence="4" type="primary">NUTM1</name>
</gene>